<dbReference type="RefSeq" id="WP_264946619.1">
    <property type="nucleotide sequence ID" value="NZ_JAPDRA010000017.1"/>
</dbReference>
<feature type="compositionally biased region" description="Basic and acidic residues" evidence="1">
    <location>
        <begin position="200"/>
        <end position="229"/>
    </location>
</feature>
<feature type="region of interest" description="Disordered" evidence="1">
    <location>
        <begin position="161"/>
        <end position="181"/>
    </location>
</feature>
<dbReference type="Proteomes" id="UP001596977">
    <property type="component" value="Unassembled WGS sequence"/>
</dbReference>
<evidence type="ECO:0008006" key="4">
    <source>
        <dbReference type="Google" id="ProtNLM"/>
    </source>
</evidence>
<gene>
    <name evidence="2" type="ORF">ACFQ1E_20250</name>
</gene>
<evidence type="ECO:0000256" key="1">
    <source>
        <dbReference type="SAM" id="MobiDB-lite"/>
    </source>
</evidence>
<comment type="caution">
    <text evidence="2">The sequence shown here is derived from an EMBL/GenBank/DDBJ whole genome shotgun (WGS) entry which is preliminary data.</text>
</comment>
<feature type="region of interest" description="Disordered" evidence="1">
    <location>
        <begin position="200"/>
        <end position="231"/>
    </location>
</feature>
<proteinExistence type="predicted"/>
<protein>
    <recommendedName>
        <fullName evidence="4">Methyl-accepting transducer domain-containing protein</fullName>
    </recommendedName>
</protein>
<dbReference type="EMBL" id="JBHTJG010000016">
    <property type="protein sequence ID" value="MFD0948683.1"/>
    <property type="molecule type" value="Genomic_DNA"/>
</dbReference>
<evidence type="ECO:0000313" key="2">
    <source>
        <dbReference type="EMBL" id="MFD0948683.1"/>
    </source>
</evidence>
<reference evidence="3" key="1">
    <citation type="journal article" date="2019" name="Int. J. Syst. Evol. Microbiol.">
        <title>The Global Catalogue of Microorganisms (GCM) 10K type strain sequencing project: providing services to taxonomists for standard genome sequencing and annotation.</title>
        <authorList>
            <consortium name="The Broad Institute Genomics Platform"/>
            <consortium name="The Broad Institute Genome Sequencing Center for Infectious Disease"/>
            <person name="Wu L."/>
            <person name="Ma J."/>
        </authorList>
    </citation>
    <scope>NUCLEOTIDE SEQUENCE [LARGE SCALE GENOMIC DNA]</scope>
    <source>
        <strain evidence="3">CCUG 62982</strain>
    </source>
</reference>
<sequence length="299" mass="32847">METDEILAQVSATREGVANAIGHIEDGKERVQEVMRLSVQRFNQLTEQFDDLRGHLQSEAGRAAEAAAKVLEAFSRAQNWASTAASQHGQALGQLAHHCEEGSSANGDGTDTLGQHRETVRARREAGMTLFDELLTEANSGHSRHGEALQEFQSQLTAWREATENDATTQRDAVQKGVESDVTGARTEFGQTLETAVDHTRQEVEAREQELSDHTRQEMDRVTQEENGNRNEVTQGIEAMRDALQQLGELVTTTSNTMSQGAKDVTDLMDATSVGLDVTIGLIDNLSQIFEEIESAWRG</sequence>
<evidence type="ECO:0000313" key="3">
    <source>
        <dbReference type="Proteomes" id="UP001596977"/>
    </source>
</evidence>
<organism evidence="2 3">
    <name type="scientific">Sphingomonas canadensis</name>
    <dbReference type="NCBI Taxonomy" id="1219257"/>
    <lineage>
        <taxon>Bacteria</taxon>
        <taxon>Pseudomonadati</taxon>
        <taxon>Pseudomonadota</taxon>
        <taxon>Alphaproteobacteria</taxon>
        <taxon>Sphingomonadales</taxon>
        <taxon>Sphingomonadaceae</taxon>
        <taxon>Sphingomonas</taxon>
    </lineage>
</organism>
<accession>A0ABW3HB86</accession>
<keyword evidence="3" id="KW-1185">Reference proteome</keyword>
<name>A0ABW3HB86_9SPHN</name>